<keyword evidence="3" id="KW-1185">Reference proteome</keyword>
<evidence type="ECO:0008006" key="4">
    <source>
        <dbReference type="Google" id="ProtNLM"/>
    </source>
</evidence>
<organism evidence="2 3">
    <name type="scientific">Rhodocytophaga aerolata</name>
    <dbReference type="NCBI Taxonomy" id="455078"/>
    <lineage>
        <taxon>Bacteria</taxon>
        <taxon>Pseudomonadati</taxon>
        <taxon>Bacteroidota</taxon>
        <taxon>Cytophagia</taxon>
        <taxon>Cytophagales</taxon>
        <taxon>Rhodocytophagaceae</taxon>
        <taxon>Rhodocytophaga</taxon>
    </lineage>
</organism>
<evidence type="ECO:0000313" key="2">
    <source>
        <dbReference type="EMBL" id="MDO1445571.1"/>
    </source>
</evidence>
<dbReference type="Gene3D" id="3.30.1450.10">
    <property type="match status" value="1"/>
</dbReference>
<sequence>MIHQFAGRVRHFFYILLVCLIACTESKTFENFDAATWKQDKLGCQGERKRLAGDFEKIRRELLGLTQEEVLRLLGRPDFQLLLERTQKAYVYFVEPGVQCEGDRENSKARTVSFRFNAVNRATEVVYGEGKIF</sequence>
<evidence type="ECO:0000256" key="1">
    <source>
        <dbReference type="ARBA" id="ARBA00022729"/>
    </source>
</evidence>
<dbReference type="Proteomes" id="UP001168528">
    <property type="component" value="Unassembled WGS sequence"/>
</dbReference>
<gene>
    <name evidence="2" type="ORF">Q0590_04890</name>
</gene>
<dbReference type="EMBL" id="JAUKPO010000002">
    <property type="protein sequence ID" value="MDO1445571.1"/>
    <property type="molecule type" value="Genomic_DNA"/>
</dbReference>
<reference evidence="2" key="1">
    <citation type="submission" date="2023-07" db="EMBL/GenBank/DDBJ databases">
        <title>The genome sequence of Rhodocytophaga aerolata KACC 12507.</title>
        <authorList>
            <person name="Zhang X."/>
        </authorList>
    </citation>
    <scope>NUCLEOTIDE SEQUENCE</scope>
    <source>
        <strain evidence="2">KACC 12507</strain>
    </source>
</reference>
<evidence type="ECO:0000313" key="3">
    <source>
        <dbReference type="Proteomes" id="UP001168528"/>
    </source>
</evidence>
<name>A0ABT8R1R4_9BACT</name>
<proteinExistence type="predicted"/>
<keyword evidence="1" id="KW-0732">Signal</keyword>
<dbReference type="InterPro" id="IPR037873">
    <property type="entry name" value="BamE-like"/>
</dbReference>
<comment type="caution">
    <text evidence="2">The sequence shown here is derived from an EMBL/GenBank/DDBJ whole genome shotgun (WGS) entry which is preliminary data.</text>
</comment>
<protein>
    <recommendedName>
        <fullName evidence="4">Outer membrane protein assembly factor BamE</fullName>
    </recommendedName>
</protein>
<accession>A0ABT8R1R4</accession>
<dbReference type="RefSeq" id="WP_302036375.1">
    <property type="nucleotide sequence ID" value="NZ_JAUKPO010000002.1"/>
</dbReference>